<name>A0A967B3Z5_9PROT</name>
<feature type="region of interest" description="Disordered" evidence="1">
    <location>
        <begin position="1"/>
        <end position="31"/>
    </location>
</feature>
<keyword evidence="3" id="KW-1185">Reference proteome</keyword>
<dbReference type="Proteomes" id="UP000597459">
    <property type="component" value="Unassembled WGS sequence"/>
</dbReference>
<reference evidence="2" key="1">
    <citation type="submission" date="2019-11" db="EMBL/GenBank/DDBJ databases">
        <title>Description of new Acetobacter species.</title>
        <authorList>
            <person name="Cleenwerck I."/>
            <person name="Sombolestani A.S."/>
        </authorList>
    </citation>
    <scope>NUCLEOTIDE SEQUENCE</scope>
    <source>
        <strain evidence="2">LMG 1626</strain>
    </source>
</reference>
<comment type="caution">
    <text evidence="2">The sequence shown here is derived from an EMBL/GenBank/DDBJ whole genome shotgun (WGS) entry which is preliminary data.</text>
</comment>
<dbReference type="AlphaFoldDB" id="A0A967B3Z5"/>
<evidence type="ECO:0000313" key="3">
    <source>
        <dbReference type="Proteomes" id="UP000597459"/>
    </source>
</evidence>
<sequence length="123" mass="12438">MMDVQDVASVSDAGVAGTDAPVSQDGLPPGYVRNADGSITATLAYPPDGGPAQVTLNRLKGRAMVDVMNAKREGDRVQALVLAAVGMAGPKGTAFFNGLDGYDIVQLGEAAASFLPSGQTTGQ</sequence>
<evidence type="ECO:0000256" key="1">
    <source>
        <dbReference type="SAM" id="MobiDB-lite"/>
    </source>
</evidence>
<protein>
    <submittedName>
        <fullName evidence="2">Uncharacterized protein</fullName>
    </submittedName>
</protein>
<dbReference type="EMBL" id="WOTH01000006">
    <property type="protein sequence ID" value="NHO53315.1"/>
    <property type="molecule type" value="Genomic_DNA"/>
</dbReference>
<gene>
    <name evidence="2" type="ORF">GOB87_04975</name>
</gene>
<proteinExistence type="predicted"/>
<dbReference type="RefSeq" id="WP_166313451.1">
    <property type="nucleotide sequence ID" value="NZ_WOTH01000006.1"/>
</dbReference>
<evidence type="ECO:0000313" key="2">
    <source>
        <dbReference type="EMBL" id="NHO53315.1"/>
    </source>
</evidence>
<accession>A0A967B3Z5</accession>
<organism evidence="2 3">
    <name type="scientific">Acetobacter estunensis</name>
    <dbReference type="NCBI Taxonomy" id="104097"/>
    <lineage>
        <taxon>Bacteria</taxon>
        <taxon>Pseudomonadati</taxon>
        <taxon>Pseudomonadota</taxon>
        <taxon>Alphaproteobacteria</taxon>
        <taxon>Acetobacterales</taxon>
        <taxon>Acetobacteraceae</taxon>
        <taxon>Acetobacter</taxon>
    </lineage>
</organism>